<dbReference type="STRING" id="1673428.CPM_1636"/>
<dbReference type="InterPro" id="IPR036388">
    <property type="entry name" value="WH-like_DNA-bd_sf"/>
</dbReference>
<dbReference type="PANTHER" id="PTHR34293">
    <property type="entry name" value="HTH-TYPE TRANSCRIPTIONAL REGULATOR TRMBL2"/>
    <property type="match status" value="1"/>
</dbReference>
<sequence length="344" mass="39400">MNYVIDLDSDAFRDLEKFQLSNYEIKAYSSLLLKGPMRASEIIKVTGIPQPRTYDVLGKLQRKGLIIMNSSINKTYEAIMPSAALRHNVEYMNEYIDRLDKYILENRSDFEIRAPNVWFIENSKSVMLKLELMISESNSEIILSMEYHKLAELLPALRRARKRGVTICSVMKESIDEKSLVTLSELGILRIRSIMPVEIVVVDRKIAFLNANSLSQTSDYSIFIQEEELVDVLDYYFFNMNWVSSRYYRDFDGMENVKISSSWLACELIDNAFSKGYKCKVEVEGFDASGPVSLNADVISVKRIQGLQYAFVIKTLTGTYTVGGKNATLEDIRMVSGVFNFEKE</sequence>
<feature type="domain" description="Transcription regulator TrmB C-terminal" evidence="3">
    <location>
        <begin position="117"/>
        <end position="334"/>
    </location>
</feature>
<evidence type="ECO:0000313" key="5">
    <source>
        <dbReference type="Proteomes" id="UP000187822"/>
    </source>
</evidence>
<evidence type="ECO:0000259" key="3">
    <source>
        <dbReference type="Pfam" id="PF11495"/>
    </source>
</evidence>
<dbReference type="KEGG" id="cdiv:CPM_1636"/>
<dbReference type="InterPro" id="IPR002831">
    <property type="entry name" value="Tscrpt_reg_TrmB_N"/>
</dbReference>
<dbReference type="SUPFAM" id="SSF46785">
    <property type="entry name" value="Winged helix' DNA-binding domain"/>
    <property type="match status" value="1"/>
</dbReference>
<name>A0A1R4A8Y9_9ARCH</name>
<reference evidence="5" key="1">
    <citation type="submission" date="2016-06" db="EMBL/GenBank/DDBJ databases">
        <authorList>
            <person name="Toshchakov V.S."/>
        </authorList>
    </citation>
    <scope>NUCLEOTIDE SEQUENCE [LARGE SCALE GENOMIC DNA]</scope>
    <source>
        <strain>PM4 (JCM 30641</strain>
        <strain evidence="5">\VKM B-2940)</strain>
    </source>
</reference>
<dbReference type="PANTHER" id="PTHR34293:SF1">
    <property type="entry name" value="HTH-TYPE TRANSCRIPTIONAL REGULATOR TRMBL2"/>
    <property type="match status" value="1"/>
</dbReference>
<dbReference type="Gene3D" id="3.30.870.10">
    <property type="entry name" value="Endonuclease Chain A"/>
    <property type="match status" value="1"/>
</dbReference>
<feature type="domain" description="Transcription regulator TrmB N-terminal" evidence="2">
    <location>
        <begin position="15"/>
        <end position="81"/>
    </location>
</feature>
<dbReference type="InterPro" id="IPR021586">
    <property type="entry name" value="Tscrpt_reg_TrmB_C"/>
</dbReference>
<dbReference type="Pfam" id="PF01978">
    <property type="entry name" value="TrmB"/>
    <property type="match status" value="1"/>
</dbReference>
<dbReference type="InterPro" id="IPR051797">
    <property type="entry name" value="TrmB-like"/>
</dbReference>
<evidence type="ECO:0000313" key="4">
    <source>
        <dbReference type="EMBL" id="SJK85423.1"/>
    </source>
</evidence>
<dbReference type="AlphaFoldDB" id="A0A1R4A8Y9"/>
<organism evidence="4 5">
    <name type="scientific">Cuniculiplasma divulgatum</name>
    <dbReference type="NCBI Taxonomy" id="1673428"/>
    <lineage>
        <taxon>Archaea</taxon>
        <taxon>Methanobacteriati</taxon>
        <taxon>Thermoplasmatota</taxon>
        <taxon>Thermoplasmata</taxon>
        <taxon>Thermoplasmatales</taxon>
        <taxon>Cuniculiplasmataceae</taxon>
        <taxon>Cuniculiplasma</taxon>
    </lineage>
</organism>
<evidence type="ECO:0000256" key="1">
    <source>
        <dbReference type="ARBA" id="ARBA00007287"/>
    </source>
</evidence>
<dbReference type="SUPFAM" id="SSF159071">
    <property type="entry name" value="TrmB C-terminal domain-like"/>
    <property type="match status" value="1"/>
</dbReference>
<dbReference type="InterPro" id="IPR011991">
    <property type="entry name" value="ArsR-like_HTH"/>
</dbReference>
<comment type="similarity">
    <text evidence="1">Belongs to the transcriptional regulator TrmB family.</text>
</comment>
<dbReference type="Proteomes" id="UP000187822">
    <property type="component" value="Chromosome I"/>
</dbReference>
<dbReference type="Gene3D" id="1.10.10.10">
    <property type="entry name" value="Winged helix-like DNA-binding domain superfamily/Winged helix DNA-binding domain"/>
    <property type="match status" value="1"/>
</dbReference>
<dbReference type="InterPro" id="IPR036390">
    <property type="entry name" value="WH_DNA-bd_sf"/>
</dbReference>
<protein>
    <submittedName>
        <fullName evidence="4">TrmB family transcriptional regulator</fullName>
    </submittedName>
</protein>
<dbReference type="CDD" id="cd00090">
    <property type="entry name" value="HTH_ARSR"/>
    <property type="match status" value="1"/>
</dbReference>
<evidence type="ECO:0000259" key="2">
    <source>
        <dbReference type="Pfam" id="PF01978"/>
    </source>
</evidence>
<dbReference type="EMBL" id="LT719092">
    <property type="protein sequence ID" value="SJK85423.1"/>
    <property type="molecule type" value="Genomic_DNA"/>
</dbReference>
<dbReference type="CDD" id="cd09124">
    <property type="entry name" value="PLDc_like_TrmB_middle"/>
    <property type="match status" value="1"/>
</dbReference>
<proteinExistence type="inferred from homology"/>
<keyword evidence="5" id="KW-1185">Reference proteome</keyword>
<dbReference type="Pfam" id="PF11495">
    <property type="entry name" value="Regulator_TrmB"/>
    <property type="match status" value="1"/>
</dbReference>
<accession>A0A1R4A8Y9</accession>
<gene>
    <name evidence="4" type="ORF">CPM_1636</name>
</gene>